<evidence type="ECO:0000256" key="9">
    <source>
        <dbReference type="PROSITE-ProRule" id="PRU00221"/>
    </source>
</evidence>
<evidence type="ECO:0000256" key="4">
    <source>
        <dbReference type="ARBA" id="ARBA00022574"/>
    </source>
</evidence>
<dbReference type="Gene3D" id="2.130.10.10">
    <property type="entry name" value="YVTN repeat-like/Quinoprotein amine dehydrogenase"/>
    <property type="match status" value="1"/>
</dbReference>
<dbReference type="InterPro" id="IPR001680">
    <property type="entry name" value="WD40_rpt"/>
</dbReference>
<dbReference type="OrthoDB" id="406844at2759"/>
<proteinExistence type="inferred from homology"/>
<keyword evidence="4 9" id="KW-0853">WD repeat</keyword>
<dbReference type="PANTHER" id="PTHR10709:SF2">
    <property type="entry name" value="ACTIN-RELATED PROTEIN 2_3 COMPLEX SUBUNIT"/>
    <property type="match status" value="1"/>
</dbReference>
<name>A0A9W9YWG1_9CNID</name>
<dbReference type="SMART" id="SM00320">
    <property type="entry name" value="WD40"/>
    <property type="match status" value="5"/>
</dbReference>
<dbReference type="GO" id="GO:0034314">
    <property type="term" value="P:Arp2/3 complex-mediated actin nucleation"/>
    <property type="evidence" value="ECO:0007669"/>
    <property type="project" value="UniProtKB-UniRule"/>
</dbReference>
<dbReference type="PANTHER" id="PTHR10709">
    <property type="entry name" value="ACTIN-RELATED PROTEIN 2/3 COMPLEX SUBUNIT 1"/>
    <property type="match status" value="1"/>
</dbReference>
<keyword evidence="3 8" id="KW-0963">Cytoplasm</keyword>
<dbReference type="SUPFAM" id="SSF50978">
    <property type="entry name" value="WD40 repeat-like"/>
    <property type="match status" value="1"/>
</dbReference>
<dbReference type="PROSITE" id="PS50082">
    <property type="entry name" value="WD_REPEATS_2"/>
    <property type="match status" value="2"/>
</dbReference>
<evidence type="ECO:0000256" key="5">
    <source>
        <dbReference type="ARBA" id="ARBA00022737"/>
    </source>
</evidence>
<dbReference type="Proteomes" id="UP001163046">
    <property type="component" value="Unassembled WGS sequence"/>
</dbReference>
<feature type="repeat" description="WD" evidence="9">
    <location>
        <begin position="311"/>
        <end position="356"/>
    </location>
</feature>
<feature type="repeat" description="WD" evidence="9">
    <location>
        <begin position="51"/>
        <end position="88"/>
    </location>
</feature>
<comment type="similarity">
    <text evidence="2 8">Belongs to the WD repeat ARPC1 family.</text>
</comment>
<evidence type="ECO:0000256" key="2">
    <source>
        <dbReference type="ARBA" id="ARBA00006260"/>
    </source>
</evidence>
<dbReference type="PROSITE" id="PS00678">
    <property type="entry name" value="WD_REPEATS_1"/>
    <property type="match status" value="1"/>
</dbReference>
<evidence type="ECO:0000256" key="8">
    <source>
        <dbReference type="PIRNR" id="PIRNR038093"/>
    </source>
</evidence>
<comment type="caution">
    <text evidence="10">The sequence shown here is derived from an EMBL/GenBank/DDBJ whole genome shotgun (WGS) entry which is preliminary data.</text>
</comment>
<sequence>MSGKEVHELSIRPITCFSFNKDCSQLAFSPNDNTVHIHKRAGNKWDKGFVLNEHGQRVTGMAWAPTSNRLVTCGADRNAYVWNLQDGQWKPMLVILRINRAATCVCWSPKEDKFAVGSSARLISVCYFEKENDCIDWHPNNLLLAAGSSDFKTRVFSAFIKEVDGKTNTDTIWGKKSSFGSCLSEYSNGRGGWVHGVSFSASGNKLAWVGHDSSISVVNAANECKMATIKGDFLPFAACVWVTENSIVTAGYDYVPILFGHDDNDALTPGQKLDVAKKKESSGTVSAMAKFRTMDKQAQSSDDSGTGTGVHTTHQNAINQVQIYSGTKESATKFVTSGVDGRIVIWDVKSLESSIAGLKIA</sequence>
<reference evidence="10" key="1">
    <citation type="submission" date="2023-01" db="EMBL/GenBank/DDBJ databases">
        <title>Genome assembly of the deep-sea coral Lophelia pertusa.</title>
        <authorList>
            <person name="Herrera S."/>
            <person name="Cordes E."/>
        </authorList>
    </citation>
    <scope>NUCLEOTIDE SEQUENCE</scope>
    <source>
        <strain evidence="10">USNM1676648</strain>
        <tissue evidence="10">Polyp</tissue>
    </source>
</reference>
<organism evidence="10 11">
    <name type="scientific">Desmophyllum pertusum</name>
    <dbReference type="NCBI Taxonomy" id="174260"/>
    <lineage>
        <taxon>Eukaryota</taxon>
        <taxon>Metazoa</taxon>
        <taxon>Cnidaria</taxon>
        <taxon>Anthozoa</taxon>
        <taxon>Hexacorallia</taxon>
        <taxon>Scleractinia</taxon>
        <taxon>Caryophylliina</taxon>
        <taxon>Caryophylliidae</taxon>
        <taxon>Desmophyllum</taxon>
    </lineage>
</organism>
<dbReference type="EMBL" id="MU826858">
    <property type="protein sequence ID" value="KAJ7370700.1"/>
    <property type="molecule type" value="Genomic_DNA"/>
</dbReference>
<protein>
    <recommendedName>
        <fullName evidence="8">Actin-related protein 2/3 complex subunit</fullName>
    </recommendedName>
</protein>
<keyword evidence="6 8" id="KW-0009">Actin-binding</keyword>
<evidence type="ECO:0000256" key="1">
    <source>
        <dbReference type="ARBA" id="ARBA00004245"/>
    </source>
</evidence>
<dbReference type="GO" id="GO:0005885">
    <property type="term" value="C:Arp2/3 protein complex"/>
    <property type="evidence" value="ECO:0007669"/>
    <property type="project" value="UniProtKB-UniRule"/>
</dbReference>
<gene>
    <name evidence="10" type="primary">ARPC1A</name>
    <name evidence="10" type="ORF">OS493_030452</name>
</gene>
<keyword evidence="11" id="KW-1185">Reference proteome</keyword>
<evidence type="ECO:0000313" key="11">
    <source>
        <dbReference type="Proteomes" id="UP001163046"/>
    </source>
</evidence>
<dbReference type="InterPro" id="IPR017383">
    <property type="entry name" value="ARPC1"/>
</dbReference>
<dbReference type="PROSITE" id="PS50294">
    <property type="entry name" value="WD_REPEATS_REGION"/>
    <property type="match status" value="1"/>
</dbReference>
<comment type="subcellular location">
    <subcellularLocation>
        <location evidence="1">Cytoplasm</location>
        <location evidence="1">Cytoskeleton</location>
    </subcellularLocation>
</comment>
<dbReference type="AlphaFoldDB" id="A0A9W9YWG1"/>
<evidence type="ECO:0000256" key="7">
    <source>
        <dbReference type="ARBA" id="ARBA00023212"/>
    </source>
</evidence>
<evidence type="ECO:0000313" key="10">
    <source>
        <dbReference type="EMBL" id="KAJ7370700.1"/>
    </source>
</evidence>
<evidence type="ECO:0000256" key="6">
    <source>
        <dbReference type="ARBA" id="ARBA00023203"/>
    </source>
</evidence>
<comment type="function">
    <text evidence="8">Functions as component of the Arp2/3 complex which is involved in regulation of actin polymerization and together with an activating nucleation-promoting factor (NPF) mediates the formation of branched actin networks.</text>
</comment>
<dbReference type="PIRSF" id="PIRSF038093">
    <property type="entry name" value="ARP2/3_su1"/>
    <property type="match status" value="1"/>
</dbReference>
<dbReference type="InterPro" id="IPR015943">
    <property type="entry name" value="WD40/YVTN_repeat-like_dom_sf"/>
</dbReference>
<dbReference type="InterPro" id="IPR036322">
    <property type="entry name" value="WD40_repeat_dom_sf"/>
</dbReference>
<dbReference type="Pfam" id="PF00400">
    <property type="entry name" value="WD40"/>
    <property type="match status" value="2"/>
</dbReference>
<evidence type="ECO:0000256" key="3">
    <source>
        <dbReference type="ARBA" id="ARBA00022490"/>
    </source>
</evidence>
<dbReference type="GO" id="GO:0051015">
    <property type="term" value="F:actin filament binding"/>
    <property type="evidence" value="ECO:0007669"/>
    <property type="project" value="TreeGrafter"/>
</dbReference>
<accession>A0A9W9YWG1</accession>
<keyword evidence="7 8" id="KW-0206">Cytoskeleton</keyword>
<keyword evidence="5" id="KW-0677">Repeat</keyword>
<dbReference type="InterPro" id="IPR019775">
    <property type="entry name" value="WD40_repeat_CS"/>
</dbReference>